<dbReference type="HOGENOM" id="CLU_039068_6_2_10"/>
<dbReference type="eggNOG" id="COG2226">
    <property type="taxonomic scope" value="Bacteria"/>
</dbReference>
<dbReference type="Gene3D" id="3.40.50.150">
    <property type="entry name" value="Vaccinia Virus protein VP39"/>
    <property type="match status" value="1"/>
</dbReference>
<proteinExistence type="predicted"/>
<gene>
    <name evidence="3" type="ordered locus">Cpar_2037</name>
</gene>
<dbReference type="GO" id="GO:0008757">
    <property type="term" value="F:S-adenosylmethionine-dependent methyltransferase activity"/>
    <property type="evidence" value="ECO:0007669"/>
    <property type="project" value="InterPro"/>
</dbReference>
<dbReference type="GO" id="GO:0032259">
    <property type="term" value="P:methylation"/>
    <property type="evidence" value="ECO:0007669"/>
    <property type="project" value="UniProtKB-KW"/>
</dbReference>
<dbReference type="Pfam" id="PF08241">
    <property type="entry name" value="Methyltransf_11"/>
    <property type="match status" value="1"/>
</dbReference>
<dbReference type="Proteomes" id="UP000008811">
    <property type="component" value="Chromosome"/>
</dbReference>
<name>B3QLT8_CHLP8</name>
<evidence type="ECO:0000313" key="3">
    <source>
        <dbReference type="EMBL" id="ACF12424.1"/>
    </source>
</evidence>
<dbReference type="OrthoDB" id="9770553at2"/>
<protein>
    <submittedName>
        <fullName evidence="3">Methyltransferase type 11</fullName>
    </submittedName>
</protein>
<dbReference type="InterPro" id="IPR050447">
    <property type="entry name" value="Erg6_SMT_methyltransf"/>
</dbReference>
<dbReference type="KEGG" id="cpc:Cpar_2037"/>
<evidence type="ECO:0000313" key="4">
    <source>
        <dbReference type="Proteomes" id="UP000008811"/>
    </source>
</evidence>
<dbReference type="EMBL" id="CP001099">
    <property type="protein sequence ID" value="ACF12424.1"/>
    <property type="molecule type" value="Genomic_DNA"/>
</dbReference>
<evidence type="ECO:0000259" key="2">
    <source>
        <dbReference type="Pfam" id="PF08241"/>
    </source>
</evidence>
<organism evidence="3 4">
    <name type="scientific">Chlorobaculum parvum (strain DSM 263 / NCIMB 8327)</name>
    <name type="common">Chlorobium vibrioforme subsp. thiosulfatophilum</name>
    <dbReference type="NCBI Taxonomy" id="517417"/>
    <lineage>
        <taxon>Bacteria</taxon>
        <taxon>Pseudomonadati</taxon>
        <taxon>Chlorobiota</taxon>
        <taxon>Chlorobiia</taxon>
        <taxon>Chlorobiales</taxon>
        <taxon>Chlorobiaceae</taxon>
        <taxon>Chlorobaculum</taxon>
    </lineage>
</organism>
<dbReference type="PANTHER" id="PTHR44068:SF11">
    <property type="entry name" value="GERANYL DIPHOSPHATE 2-C-METHYLTRANSFERASE"/>
    <property type="match status" value="1"/>
</dbReference>
<dbReference type="InterPro" id="IPR029063">
    <property type="entry name" value="SAM-dependent_MTases_sf"/>
</dbReference>
<keyword evidence="3" id="KW-0489">Methyltransferase</keyword>
<sequence>MSWNWNNFNNQEREVQMTRKLDVTIGSVNEVYDGAGGILWEMLMGEQIHVGSEAETDLLAEKAGVGEDSHLLDVCSALGGPARYLAKKYGCRVTGLDATRRMDEEARRRTEEAGLSDKIDYRLGNALDMPFQAGTFDMVWGQDAWCYITDKQRLIEECARVLKPGGTLAFTDWLETGPMSDDEWQALNTFMVFPYMETLDGYAALAEAAGLTVIEKEDLSASFAPSIQGYLDMVQNDFRQAIVDNYGQEMYDAVEQGITLWRDASVAGKVGRGRLIAKK</sequence>
<dbReference type="STRING" id="517417.Cpar_2037"/>
<feature type="domain" description="Methyltransferase type 11" evidence="2">
    <location>
        <begin position="72"/>
        <end position="170"/>
    </location>
</feature>
<dbReference type="PANTHER" id="PTHR44068">
    <property type="entry name" value="ZGC:194242"/>
    <property type="match status" value="1"/>
</dbReference>
<keyword evidence="1" id="KW-0808">Transferase</keyword>
<dbReference type="AlphaFoldDB" id="B3QLT8"/>
<accession>B3QLT8</accession>
<evidence type="ECO:0000256" key="1">
    <source>
        <dbReference type="ARBA" id="ARBA00022679"/>
    </source>
</evidence>
<dbReference type="CDD" id="cd02440">
    <property type="entry name" value="AdoMet_MTases"/>
    <property type="match status" value="1"/>
</dbReference>
<reference evidence="3" key="1">
    <citation type="submission" date="2008-06" db="EMBL/GenBank/DDBJ databases">
        <title>Complete sequence of Chlorobaculum parvum NCIB 8327.</title>
        <authorList>
            <consortium name="US DOE Joint Genome Institute"/>
            <person name="Lucas S."/>
            <person name="Copeland A."/>
            <person name="Lapidus A."/>
            <person name="Glavina del Rio T."/>
            <person name="Dalin E."/>
            <person name="Tice H."/>
            <person name="Bruce D."/>
            <person name="Goodwin L."/>
            <person name="Pitluck S."/>
            <person name="Schmutz J."/>
            <person name="Larimer F."/>
            <person name="Land M."/>
            <person name="Hauser L."/>
            <person name="Kyrpides N."/>
            <person name="Mikhailova N."/>
            <person name="Zhao F."/>
            <person name="Li T."/>
            <person name="Liu Z."/>
            <person name="Overmann J."/>
            <person name="Bryant D.A."/>
            <person name="Richardson P."/>
        </authorList>
    </citation>
    <scope>NUCLEOTIDE SEQUENCE [LARGE SCALE GENOMIC DNA]</scope>
    <source>
        <strain evidence="3">NCIB 8327</strain>
    </source>
</reference>
<dbReference type="InterPro" id="IPR013216">
    <property type="entry name" value="Methyltransf_11"/>
</dbReference>
<dbReference type="SUPFAM" id="SSF53335">
    <property type="entry name" value="S-adenosyl-L-methionine-dependent methyltransferases"/>
    <property type="match status" value="1"/>
</dbReference>
<keyword evidence="4" id="KW-1185">Reference proteome</keyword>